<gene>
    <name evidence="6" type="ORF">HPE56_15660</name>
</gene>
<dbReference type="Gene3D" id="3.20.20.370">
    <property type="entry name" value="Glycoside hydrolase/deacetylase"/>
    <property type="match status" value="1"/>
</dbReference>
<sequence length="291" mass="33462">MNWLSKMEFPDKAKLLIIHADDAGLSHSENRATIQVLENGFVNSYSLMVPCPWFYEMALFAKDNPQFDYGIHLTLTCEWEKYKFGPVLPISEVPSLVDGNGHFYKNRKDLGKNATPEDVRKELHGQIAKALEFGLQPTHIDSHMYSVGADPAFFKIYKDLGREFNLPVLINKQLLQMVGLQPEQHIEEGDFLIDRTYVGEFKYFETGKLGDFYSDILENLSSGINLILIHPAFDDREMKGITVNHPNFGSEWRQIDLDFFTNEENRSKLQENNIQLITWGAIKKARDNGRI</sequence>
<evidence type="ECO:0000256" key="4">
    <source>
        <dbReference type="ARBA" id="ARBA00022842"/>
    </source>
</evidence>
<dbReference type="InterPro" id="IPR006879">
    <property type="entry name" value="YdjC-like"/>
</dbReference>
<proteinExistence type="predicted"/>
<accession>A0ABR7V7H2</accession>
<dbReference type="Pfam" id="PF04794">
    <property type="entry name" value="YdjC"/>
    <property type="match status" value="1"/>
</dbReference>
<comment type="caution">
    <text evidence="6">The sequence shown here is derived from an EMBL/GenBank/DDBJ whole genome shotgun (WGS) entry which is preliminary data.</text>
</comment>
<evidence type="ECO:0000256" key="5">
    <source>
        <dbReference type="ARBA" id="ARBA00023277"/>
    </source>
</evidence>
<evidence type="ECO:0000256" key="1">
    <source>
        <dbReference type="ARBA" id="ARBA00001946"/>
    </source>
</evidence>
<evidence type="ECO:0000313" key="7">
    <source>
        <dbReference type="Proteomes" id="UP001166021"/>
    </source>
</evidence>
<keyword evidence="4" id="KW-0460">Magnesium</keyword>
<dbReference type="RefSeq" id="WP_188244693.1">
    <property type="nucleotide sequence ID" value="NZ_JABTCF010000011.1"/>
</dbReference>
<dbReference type="Proteomes" id="UP001166021">
    <property type="component" value="Unassembled WGS sequence"/>
</dbReference>
<evidence type="ECO:0000256" key="2">
    <source>
        <dbReference type="ARBA" id="ARBA00022723"/>
    </source>
</evidence>
<dbReference type="SUPFAM" id="SSF88713">
    <property type="entry name" value="Glycoside hydrolase/deacetylase"/>
    <property type="match status" value="1"/>
</dbReference>
<dbReference type="PANTHER" id="PTHR31609:SF1">
    <property type="entry name" value="CARBOHYDRATE DEACETYLASE"/>
    <property type="match status" value="1"/>
</dbReference>
<reference evidence="6" key="1">
    <citation type="submission" date="2020-05" db="EMBL/GenBank/DDBJ databases">
        <title>The draft genome sequence of Maribacter sp. ANRC-HE7.</title>
        <authorList>
            <person name="Mu L."/>
        </authorList>
    </citation>
    <scope>NUCLEOTIDE SEQUENCE</scope>
    <source>
        <strain evidence="6">ANRC-HE7</strain>
    </source>
</reference>
<keyword evidence="7" id="KW-1185">Reference proteome</keyword>
<protein>
    <submittedName>
        <fullName evidence="6">ChbG/HpnK family deacetylase</fullName>
    </submittedName>
</protein>
<dbReference type="CDD" id="cd10802">
    <property type="entry name" value="YdjC_TTHB029_like"/>
    <property type="match status" value="1"/>
</dbReference>
<evidence type="ECO:0000256" key="3">
    <source>
        <dbReference type="ARBA" id="ARBA00022801"/>
    </source>
</evidence>
<organism evidence="6 7">
    <name type="scientific">Maribacter aquimaris</name>
    <dbReference type="NCBI Taxonomy" id="2737171"/>
    <lineage>
        <taxon>Bacteria</taxon>
        <taxon>Pseudomonadati</taxon>
        <taxon>Bacteroidota</taxon>
        <taxon>Flavobacteriia</taxon>
        <taxon>Flavobacteriales</taxon>
        <taxon>Flavobacteriaceae</taxon>
        <taxon>Maribacter</taxon>
    </lineage>
</organism>
<dbReference type="EMBL" id="JABTCF010000011">
    <property type="protein sequence ID" value="MBD0779237.1"/>
    <property type="molecule type" value="Genomic_DNA"/>
</dbReference>
<dbReference type="InterPro" id="IPR011330">
    <property type="entry name" value="Glyco_hydro/deAcase_b/a-brl"/>
</dbReference>
<keyword evidence="2" id="KW-0479">Metal-binding</keyword>
<comment type="cofactor">
    <cofactor evidence="1">
        <name>Mg(2+)</name>
        <dbReference type="ChEBI" id="CHEBI:18420"/>
    </cofactor>
</comment>
<name>A0ABR7V7H2_9FLAO</name>
<keyword evidence="5" id="KW-0119">Carbohydrate metabolism</keyword>
<dbReference type="PANTHER" id="PTHR31609">
    <property type="entry name" value="YDJC DEACETYLASE FAMILY MEMBER"/>
    <property type="match status" value="1"/>
</dbReference>
<keyword evidence="3" id="KW-0378">Hydrolase</keyword>
<evidence type="ECO:0000313" key="6">
    <source>
        <dbReference type="EMBL" id="MBD0779237.1"/>
    </source>
</evidence>